<dbReference type="Gene3D" id="3.90.940.10">
    <property type="match status" value="1"/>
</dbReference>
<evidence type="ECO:0000313" key="13">
    <source>
        <dbReference type="Proteomes" id="UP000886886"/>
    </source>
</evidence>
<comment type="subunit">
    <text evidence="10">The RNAP catalytic core consists of 2 alpha, 1 beta, 1 beta' and 1 omega subunit. When a sigma factor is associated with the core the holoenzyme is formed, which can initiate transcription.</text>
</comment>
<keyword evidence="4 10" id="KW-0240">DNA-directed RNA polymerase</keyword>
<feature type="compositionally biased region" description="Acidic residues" evidence="11">
    <location>
        <begin position="78"/>
        <end position="91"/>
    </location>
</feature>
<evidence type="ECO:0000256" key="6">
    <source>
        <dbReference type="ARBA" id="ARBA00022695"/>
    </source>
</evidence>
<comment type="catalytic activity">
    <reaction evidence="9 10">
        <text>RNA(n) + a ribonucleoside 5'-triphosphate = RNA(n+1) + diphosphate</text>
        <dbReference type="Rhea" id="RHEA:21248"/>
        <dbReference type="Rhea" id="RHEA-COMP:14527"/>
        <dbReference type="Rhea" id="RHEA-COMP:17342"/>
        <dbReference type="ChEBI" id="CHEBI:33019"/>
        <dbReference type="ChEBI" id="CHEBI:61557"/>
        <dbReference type="ChEBI" id="CHEBI:140395"/>
        <dbReference type="EC" id="2.7.7.6"/>
    </reaction>
</comment>
<evidence type="ECO:0000256" key="7">
    <source>
        <dbReference type="ARBA" id="ARBA00023163"/>
    </source>
</evidence>
<dbReference type="PANTHER" id="PTHR34476">
    <property type="entry name" value="DNA-DIRECTED RNA POLYMERASE SUBUNIT OMEGA"/>
    <property type="match status" value="1"/>
</dbReference>
<dbReference type="GO" id="GO:0000428">
    <property type="term" value="C:DNA-directed RNA polymerase complex"/>
    <property type="evidence" value="ECO:0007669"/>
    <property type="project" value="UniProtKB-KW"/>
</dbReference>
<evidence type="ECO:0000256" key="4">
    <source>
        <dbReference type="ARBA" id="ARBA00022478"/>
    </source>
</evidence>
<dbReference type="InterPro" id="IPR036161">
    <property type="entry name" value="RPB6/omega-like_sf"/>
</dbReference>
<keyword evidence="7 10" id="KW-0804">Transcription</keyword>
<dbReference type="GO" id="GO:0006351">
    <property type="term" value="P:DNA-templated transcription"/>
    <property type="evidence" value="ECO:0007669"/>
    <property type="project" value="UniProtKB-UniRule"/>
</dbReference>
<reference evidence="12" key="2">
    <citation type="journal article" date="2021" name="PeerJ">
        <title>Extensive microbial diversity within the chicken gut microbiome revealed by metagenomics and culture.</title>
        <authorList>
            <person name="Gilroy R."/>
            <person name="Ravi A."/>
            <person name="Getino M."/>
            <person name="Pursley I."/>
            <person name="Horton D.L."/>
            <person name="Alikhan N.F."/>
            <person name="Baker D."/>
            <person name="Gharbi K."/>
            <person name="Hall N."/>
            <person name="Watson M."/>
            <person name="Adriaenssens E.M."/>
            <person name="Foster-Nyarko E."/>
            <person name="Jarju S."/>
            <person name="Secka A."/>
            <person name="Antonio M."/>
            <person name="Oren A."/>
            <person name="Chaudhuri R.R."/>
            <person name="La Ragione R."/>
            <person name="Hildebrand F."/>
            <person name="Pallen M.J."/>
        </authorList>
    </citation>
    <scope>NUCLEOTIDE SEQUENCE</scope>
    <source>
        <strain evidence="12">ChiSjej3B21-11622</strain>
    </source>
</reference>
<evidence type="ECO:0000256" key="8">
    <source>
        <dbReference type="ARBA" id="ARBA00029924"/>
    </source>
</evidence>
<sequence length="111" mass="12121">MLHPSYTDLMKVVNADVEEGDTPVVNSRYSIVLATAKRARQIIDGAESDVVVAGRKPLSVAVEEMAKGKLKILPESEAVMEAEDNGEEIPVEETAKLEKPETPETPEETEE</sequence>
<gene>
    <name evidence="10" type="primary">rpoZ</name>
    <name evidence="12" type="ORF">IAB26_02290</name>
</gene>
<dbReference type="InterPro" id="IPR003716">
    <property type="entry name" value="DNA-dir_RNA_pol_omega"/>
</dbReference>
<dbReference type="AlphaFoldDB" id="A0A9D0ZVB9"/>
<dbReference type="EMBL" id="DVFT01000029">
    <property type="protein sequence ID" value="HIQ95368.1"/>
    <property type="molecule type" value="Genomic_DNA"/>
</dbReference>
<comment type="caution">
    <text evidence="12">The sequence shown here is derived from an EMBL/GenBank/DDBJ whole genome shotgun (WGS) entry which is preliminary data.</text>
</comment>
<keyword evidence="5 10" id="KW-0808">Transferase</keyword>
<dbReference type="Pfam" id="PF01192">
    <property type="entry name" value="RNA_pol_Rpb6"/>
    <property type="match status" value="1"/>
</dbReference>
<evidence type="ECO:0000256" key="2">
    <source>
        <dbReference type="ARBA" id="ARBA00012418"/>
    </source>
</evidence>
<dbReference type="NCBIfam" id="TIGR00690">
    <property type="entry name" value="rpoZ"/>
    <property type="match status" value="1"/>
</dbReference>
<dbReference type="GO" id="GO:0003677">
    <property type="term" value="F:DNA binding"/>
    <property type="evidence" value="ECO:0007669"/>
    <property type="project" value="UniProtKB-UniRule"/>
</dbReference>
<protein>
    <recommendedName>
        <fullName evidence="3 10">DNA-directed RNA polymerase subunit omega</fullName>
        <shortName evidence="10">RNAP omega subunit</shortName>
        <ecNumber evidence="2 10">2.7.7.6</ecNumber>
    </recommendedName>
    <alternativeName>
        <fullName evidence="10">RNA polymerase omega subunit</fullName>
    </alternativeName>
    <alternativeName>
        <fullName evidence="8 10">Transcriptase subunit omega</fullName>
    </alternativeName>
</protein>
<organism evidence="12 13">
    <name type="scientific">Candidatus Limivivens merdigallinarum</name>
    <dbReference type="NCBI Taxonomy" id="2840859"/>
    <lineage>
        <taxon>Bacteria</taxon>
        <taxon>Bacillati</taxon>
        <taxon>Bacillota</taxon>
        <taxon>Clostridia</taxon>
        <taxon>Lachnospirales</taxon>
        <taxon>Lachnospiraceae</taxon>
        <taxon>Lachnospiraceae incertae sedis</taxon>
        <taxon>Candidatus Limivivens</taxon>
    </lineage>
</organism>
<dbReference type="EC" id="2.7.7.6" evidence="2 10"/>
<dbReference type="SMART" id="SM01409">
    <property type="entry name" value="RNA_pol_Rpb6"/>
    <property type="match status" value="1"/>
</dbReference>
<reference evidence="12" key="1">
    <citation type="submission" date="2020-10" db="EMBL/GenBank/DDBJ databases">
        <authorList>
            <person name="Gilroy R."/>
        </authorList>
    </citation>
    <scope>NUCLEOTIDE SEQUENCE</scope>
    <source>
        <strain evidence="12">ChiSjej3B21-11622</strain>
    </source>
</reference>
<dbReference type="InterPro" id="IPR006110">
    <property type="entry name" value="Pol_omega/Rpo6/RPB6"/>
</dbReference>
<feature type="compositionally biased region" description="Basic and acidic residues" evidence="11">
    <location>
        <begin position="93"/>
        <end position="102"/>
    </location>
</feature>
<dbReference type="GO" id="GO:0003899">
    <property type="term" value="F:DNA-directed RNA polymerase activity"/>
    <property type="evidence" value="ECO:0007669"/>
    <property type="project" value="UniProtKB-UniRule"/>
</dbReference>
<dbReference type="HAMAP" id="MF_00366">
    <property type="entry name" value="RNApol_bact_RpoZ"/>
    <property type="match status" value="1"/>
</dbReference>
<evidence type="ECO:0000256" key="9">
    <source>
        <dbReference type="ARBA" id="ARBA00048552"/>
    </source>
</evidence>
<feature type="region of interest" description="Disordered" evidence="11">
    <location>
        <begin position="78"/>
        <end position="111"/>
    </location>
</feature>
<proteinExistence type="inferred from homology"/>
<evidence type="ECO:0000256" key="5">
    <source>
        <dbReference type="ARBA" id="ARBA00022679"/>
    </source>
</evidence>
<evidence type="ECO:0000256" key="10">
    <source>
        <dbReference type="HAMAP-Rule" id="MF_00366"/>
    </source>
</evidence>
<accession>A0A9D0ZVB9</accession>
<dbReference type="SUPFAM" id="SSF63562">
    <property type="entry name" value="RPB6/omega subunit-like"/>
    <property type="match status" value="1"/>
</dbReference>
<dbReference type="Proteomes" id="UP000886886">
    <property type="component" value="Unassembled WGS sequence"/>
</dbReference>
<keyword evidence="6 10" id="KW-0548">Nucleotidyltransferase</keyword>
<evidence type="ECO:0000256" key="3">
    <source>
        <dbReference type="ARBA" id="ARBA00013725"/>
    </source>
</evidence>
<comment type="function">
    <text evidence="10">Promotes RNA polymerase assembly. Latches the N- and C-terminal regions of the beta' subunit thereby facilitating its interaction with the beta and alpha subunits.</text>
</comment>
<evidence type="ECO:0000313" key="12">
    <source>
        <dbReference type="EMBL" id="HIQ95368.1"/>
    </source>
</evidence>
<name>A0A9D0ZVB9_9FIRM</name>
<comment type="similarity">
    <text evidence="1 10">Belongs to the RNA polymerase subunit omega family.</text>
</comment>
<evidence type="ECO:0000256" key="11">
    <source>
        <dbReference type="SAM" id="MobiDB-lite"/>
    </source>
</evidence>
<dbReference type="PANTHER" id="PTHR34476:SF1">
    <property type="entry name" value="DNA-DIRECTED RNA POLYMERASE SUBUNIT OMEGA"/>
    <property type="match status" value="1"/>
</dbReference>
<evidence type="ECO:0000256" key="1">
    <source>
        <dbReference type="ARBA" id="ARBA00006711"/>
    </source>
</evidence>